<organism evidence="2 3">
    <name type="scientific">Neptunomonas qingdaonensis</name>
    <dbReference type="NCBI Taxonomy" id="1045558"/>
    <lineage>
        <taxon>Bacteria</taxon>
        <taxon>Pseudomonadati</taxon>
        <taxon>Pseudomonadota</taxon>
        <taxon>Gammaproteobacteria</taxon>
        <taxon>Oceanospirillales</taxon>
        <taxon>Oceanospirillaceae</taxon>
        <taxon>Neptunomonas</taxon>
    </lineage>
</organism>
<dbReference type="PANTHER" id="PTHR33525:SF3">
    <property type="entry name" value="RIBONUCLEASE Y"/>
    <property type="match status" value="1"/>
</dbReference>
<dbReference type="AlphaFoldDB" id="A0A1I2UA29"/>
<dbReference type="STRING" id="1045558.SAMN05216175_11287"/>
<accession>A0A1I2UA29</accession>
<dbReference type="RefSeq" id="WP_090729210.1">
    <property type="nucleotide sequence ID" value="NZ_FOOU01000012.1"/>
</dbReference>
<dbReference type="PANTHER" id="PTHR33525">
    <property type="match status" value="1"/>
</dbReference>
<dbReference type="InterPro" id="IPR013976">
    <property type="entry name" value="HDOD"/>
</dbReference>
<feature type="domain" description="HDOD" evidence="1">
    <location>
        <begin position="31"/>
        <end position="225"/>
    </location>
</feature>
<dbReference type="Pfam" id="PF08668">
    <property type="entry name" value="HDOD"/>
    <property type="match status" value="1"/>
</dbReference>
<dbReference type="OrthoDB" id="6188783at2"/>
<dbReference type="PROSITE" id="PS51833">
    <property type="entry name" value="HDOD"/>
    <property type="match status" value="1"/>
</dbReference>
<dbReference type="EMBL" id="FOOU01000012">
    <property type="protein sequence ID" value="SFG73958.1"/>
    <property type="molecule type" value="Genomic_DNA"/>
</dbReference>
<protein>
    <submittedName>
        <fullName evidence="2">HDOD domain-containing protein</fullName>
    </submittedName>
</protein>
<gene>
    <name evidence="2" type="ORF">SAMN05216175_11287</name>
</gene>
<proteinExistence type="predicted"/>
<dbReference type="Proteomes" id="UP000198623">
    <property type="component" value="Unassembled WGS sequence"/>
</dbReference>
<reference evidence="3" key="1">
    <citation type="submission" date="2016-10" db="EMBL/GenBank/DDBJ databases">
        <authorList>
            <person name="Varghese N."/>
            <person name="Submissions S."/>
        </authorList>
    </citation>
    <scope>NUCLEOTIDE SEQUENCE [LARGE SCALE GENOMIC DNA]</scope>
    <source>
        <strain evidence="3">CGMCC 1.10971</strain>
    </source>
</reference>
<name>A0A1I2UA29_9GAMM</name>
<evidence type="ECO:0000313" key="2">
    <source>
        <dbReference type="EMBL" id="SFG73958.1"/>
    </source>
</evidence>
<sequence>MDEQAHIQETEEEKILYGAEAWIDFLKDKPFPVRTSSLKRLKILLSKDSTMISHLTALVRTDPVLCLHVVRAAENKLAQKGSHVSSIEHAVSSLGIDPLIQLCKTLQPIKLNPSSVQQKQYLRMVANSHHAAVQARTWQQMKRLPFSEEVYLASLFYSIGLWALWLNAPLHMHQVRIKIWEEDIDPTLAEHDVLGCTMQQISMGLSEAWGFSELTIQAQDPDTSPSKGLLAKLHQRALSDPRLSEEELRDLNHLTQERHFPIKLANWLSLIVSRGWRTSRNIKTTDIISDYLGLDTNQTLALLHKLCADSSREYHAPGTLAPAAEMLLIPSSYPNNYKLGNRELELLSTKYPLPEKPKPKKPALKTQPQKAATQAETLVHTAETLLDEAIYKQIVERFLKGYHLYTKPAHILQGLMQGLSKGIGLQRITLNLVNTKSHKMKTAQVVGIEKEHPFASYEIDLQIPSLFKKLCDKPACIWITAENRKKYSKLIPDAYSDLLPENDSLLMSIFRDHGAVAIIYADAGENALPLTAFHQQRFRYLCSAATLALKQV</sequence>
<keyword evidence="3" id="KW-1185">Reference proteome</keyword>
<evidence type="ECO:0000313" key="3">
    <source>
        <dbReference type="Proteomes" id="UP000198623"/>
    </source>
</evidence>
<dbReference type="Gene3D" id="1.10.3210.10">
    <property type="entry name" value="Hypothetical protein af1432"/>
    <property type="match status" value="1"/>
</dbReference>
<dbReference type="SUPFAM" id="SSF109604">
    <property type="entry name" value="HD-domain/PDEase-like"/>
    <property type="match status" value="1"/>
</dbReference>
<dbReference type="InterPro" id="IPR052340">
    <property type="entry name" value="RNase_Y/CdgJ"/>
</dbReference>
<evidence type="ECO:0000259" key="1">
    <source>
        <dbReference type="PROSITE" id="PS51833"/>
    </source>
</evidence>